<dbReference type="OrthoDB" id="9770043at2"/>
<organism evidence="1 2">
    <name type="scientific">Actinophytocola xinjiangensis</name>
    <dbReference type="NCBI Taxonomy" id="485602"/>
    <lineage>
        <taxon>Bacteria</taxon>
        <taxon>Bacillati</taxon>
        <taxon>Actinomycetota</taxon>
        <taxon>Actinomycetes</taxon>
        <taxon>Pseudonocardiales</taxon>
        <taxon>Pseudonocardiaceae</taxon>
    </lineage>
</organism>
<keyword evidence="2" id="KW-1185">Reference proteome</keyword>
<comment type="caution">
    <text evidence="1">The sequence shown here is derived from an EMBL/GenBank/DDBJ whole genome shotgun (WGS) entry which is preliminary data.</text>
</comment>
<protein>
    <submittedName>
        <fullName evidence="1">Sugar dehydrogenase</fullName>
    </submittedName>
</protein>
<dbReference type="EMBL" id="MSIF01000002">
    <property type="protein sequence ID" value="OLF12975.1"/>
    <property type="molecule type" value="Genomic_DNA"/>
</dbReference>
<name>A0A7Z0WRH3_9PSEU</name>
<dbReference type="Proteomes" id="UP000185696">
    <property type="component" value="Unassembled WGS sequence"/>
</dbReference>
<reference evidence="1 2" key="1">
    <citation type="submission" date="2016-12" db="EMBL/GenBank/DDBJ databases">
        <title>The draft genome sequence of Actinophytocola xinjiangensis.</title>
        <authorList>
            <person name="Wang W."/>
            <person name="Yuan L."/>
        </authorList>
    </citation>
    <scope>NUCLEOTIDE SEQUENCE [LARGE SCALE GENOMIC DNA]</scope>
    <source>
        <strain evidence="1 2">CGMCC 4.4663</strain>
    </source>
</reference>
<accession>A0A7Z0WRH3</accession>
<dbReference type="RefSeq" id="WP_075131884.1">
    <property type="nucleotide sequence ID" value="NZ_MSIF01000002.1"/>
</dbReference>
<dbReference type="InterPro" id="IPR011041">
    <property type="entry name" value="Quinoprot_gluc/sorb_DH_b-prop"/>
</dbReference>
<proteinExistence type="predicted"/>
<evidence type="ECO:0000313" key="2">
    <source>
        <dbReference type="Proteomes" id="UP000185696"/>
    </source>
</evidence>
<dbReference type="AlphaFoldDB" id="A0A7Z0WRH3"/>
<dbReference type="PANTHER" id="PTHR33546">
    <property type="entry name" value="LARGE, MULTIFUNCTIONAL SECRETED PROTEIN-RELATED"/>
    <property type="match status" value="1"/>
</dbReference>
<dbReference type="InterPro" id="IPR011042">
    <property type="entry name" value="6-blade_b-propeller_TolB-like"/>
</dbReference>
<dbReference type="Gene3D" id="2.120.10.30">
    <property type="entry name" value="TolB, C-terminal domain"/>
    <property type="match status" value="1"/>
</dbReference>
<dbReference type="PANTHER" id="PTHR33546:SF1">
    <property type="entry name" value="LARGE, MULTIFUNCTIONAL SECRETED PROTEIN"/>
    <property type="match status" value="1"/>
</dbReference>
<evidence type="ECO:0000313" key="1">
    <source>
        <dbReference type="EMBL" id="OLF12975.1"/>
    </source>
</evidence>
<gene>
    <name evidence="1" type="ORF">BLA60_06925</name>
</gene>
<sequence length="433" mass="46028">MAATEGWTRPAPAVVAAGLQFPTSLAFDPGGRIYVAESGLPFGGAPVGGRVWRLDTDRGRSRRTLVAEGLAGPLTGLSWHEERLYVSEGGAGRISRLDPYGGATTIVEGMPGPGNYHTNSPVVGADRKLYFSQGAMANLGIIGLDAYEMGWLRRLPHAHDLPGMDVVLAGTDVETDNPLPDLDGDRATTGAFVQFGTPTEAGMRIPATLPCTAAVMRCELDGSGLELVAWGLRNAFGLGFLPDGRLLALDQGADDRGSRPIGNAPDFLFEVRDGAWYGWPDYIGGRPVTDPEFRPERGPQPSFVLANHDELPPPEQPVVTFEPHVAATKFAVVPQDAPAHAGQLVMALFGDEAPMCLPAGGPPVGRDLLRVDPRDWSAHRIPTGLPLNRPIDVAFGPDGALYVLDFGEFEMSDDGVVATAASGCLWRVEHWAG</sequence>
<dbReference type="SUPFAM" id="SSF50952">
    <property type="entry name" value="Soluble quinoprotein glucose dehydrogenase"/>
    <property type="match status" value="1"/>
</dbReference>